<dbReference type="GO" id="GO:0043023">
    <property type="term" value="F:ribosomal large subunit binding"/>
    <property type="evidence" value="ECO:0007669"/>
    <property type="project" value="TreeGrafter"/>
</dbReference>
<dbReference type="PANTHER" id="PTHR21043">
    <property type="entry name" value="IOJAP SUPERFAMILY ORTHOLOG"/>
    <property type="match status" value="1"/>
</dbReference>
<comment type="function">
    <text evidence="2">Functions as a ribosomal silencing factor. Interacts with ribosomal protein uL14 (rplN), blocking formation of intersubunit bridge B8. Prevents association of the 30S and 50S ribosomal subunits and the formation of functional ribosomes, thus repressing translation.</text>
</comment>
<protein>
    <recommendedName>
        <fullName evidence="2">Ribosomal silencing factor RsfS</fullName>
    </recommendedName>
</protein>
<dbReference type="Pfam" id="PF02410">
    <property type="entry name" value="RsfS"/>
    <property type="match status" value="1"/>
</dbReference>
<dbReference type="GO" id="GO:0042256">
    <property type="term" value="P:cytosolic ribosome assembly"/>
    <property type="evidence" value="ECO:0007669"/>
    <property type="project" value="UniProtKB-UniRule"/>
</dbReference>
<dbReference type="EMBL" id="FQUL01000034">
    <property type="protein sequence ID" value="SHE88886.1"/>
    <property type="molecule type" value="Genomic_DNA"/>
</dbReference>
<dbReference type="SUPFAM" id="SSF81301">
    <property type="entry name" value="Nucleotidyltransferase"/>
    <property type="match status" value="1"/>
</dbReference>
<dbReference type="AlphaFoldDB" id="A0A1M4X625"/>
<gene>
    <name evidence="2" type="primary">rsfS</name>
    <name evidence="3" type="ORF">SAMN02745225_01903</name>
</gene>
<dbReference type="GO" id="GO:0005737">
    <property type="term" value="C:cytoplasm"/>
    <property type="evidence" value="ECO:0007669"/>
    <property type="project" value="UniProtKB-SubCell"/>
</dbReference>
<keyword evidence="2" id="KW-0963">Cytoplasm</keyword>
<dbReference type="Gene3D" id="3.30.460.10">
    <property type="entry name" value="Beta Polymerase, domain 2"/>
    <property type="match status" value="1"/>
</dbReference>
<keyword evidence="2" id="KW-0810">Translation regulation</keyword>
<dbReference type="InterPro" id="IPR043519">
    <property type="entry name" value="NT_sf"/>
</dbReference>
<dbReference type="Proteomes" id="UP000184295">
    <property type="component" value="Unassembled WGS sequence"/>
</dbReference>
<evidence type="ECO:0000256" key="2">
    <source>
        <dbReference type="HAMAP-Rule" id="MF_01477"/>
    </source>
</evidence>
<name>A0A1M4X625_9ACTN</name>
<keyword evidence="4" id="KW-1185">Reference proteome</keyword>
<sequence>MVLSDRLNGAAWEDVAVDEAIEVISSKDPLNFEDISEQDAEVILVSTSVALVKGGIDPVVLDLRGKHSLIDFLVIITGSSDRHVRSLSETITSQLRRVAELRPTLSEGLKEGNWVLLDYGAILINIFDEETRAFYSLERLWSDASKKAFDPKVLSTVTS</sequence>
<comment type="subunit">
    <text evidence="2">Interacts with ribosomal protein uL14 (rplN).</text>
</comment>
<reference evidence="4" key="1">
    <citation type="submission" date="2016-11" db="EMBL/GenBank/DDBJ databases">
        <authorList>
            <person name="Varghese N."/>
            <person name="Submissions S."/>
        </authorList>
    </citation>
    <scope>NUCLEOTIDE SEQUENCE [LARGE SCALE GENOMIC DNA]</scope>
    <source>
        <strain evidence="4">DSM 19514</strain>
    </source>
</reference>
<comment type="subcellular location">
    <subcellularLocation>
        <location evidence="2">Cytoplasm</location>
    </subcellularLocation>
</comment>
<dbReference type="STRING" id="1121881.SAMN02745225_01903"/>
<dbReference type="InterPro" id="IPR004394">
    <property type="entry name" value="Iojap/RsfS/C7orf30"/>
</dbReference>
<dbReference type="PANTHER" id="PTHR21043:SF0">
    <property type="entry name" value="MITOCHONDRIAL ASSEMBLY OF RIBOSOMAL LARGE SUBUNIT PROTEIN 1"/>
    <property type="match status" value="1"/>
</dbReference>
<dbReference type="NCBIfam" id="TIGR00090">
    <property type="entry name" value="rsfS_iojap_ybeB"/>
    <property type="match status" value="1"/>
</dbReference>
<evidence type="ECO:0000256" key="1">
    <source>
        <dbReference type="ARBA" id="ARBA00010574"/>
    </source>
</evidence>
<proteinExistence type="inferred from homology"/>
<evidence type="ECO:0000313" key="3">
    <source>
        <dbReference type="EMBL" id="SHE88886.1"/>
    </source>
</evidence>
<dbReference type="GO" id="GO:0090071">
    <property type="term" value="P:negative regulation of ribosome biogenesis"/>
    <property type="evidence" value="ECO:0007669"/>
    <property type="project" value="UniProtKB-UniRule"/>
</dbReference>
<organism evidence="3 4">
    <name type="scientific">Ferrithrix thermotolerans DSM 19514</name>
    <dbReference type="NCBI Taxonomy" id="1121881"/>
    <lineage>
        <taxon>Bacteria</taxon>
        <taxon>Bacillati</taxon>
        <taxon>Actinomycetota</taxon>
        <taxon>Acidimicrobiia</taxon>
        <taxon>Acidimicrobiales</taxon>
        <taxon>Acidimicrobiaceae</taxon>
        <taxon>Ferrithrix</taxon>
    </lineage>
</organism>
<dbReference type="HAMAP" id="MF_01477">
    <property type="entry name" value="Iojap_RsfS"/>
    <property type="match status" value="1"/>
</dbReference>
<keyword evidence="2" id="KW-0678">Repressor</keyword>
<evidence type="ECO:0000313" key="4">
    <source>
        <dbReference type="Proteomes" id="UP000184295"/>
    </source>
</evidence>
<dbReference type="GO" id="GO:0017148">
    <property type="term" value="P:negative regulation of translation"/>
    <property type="evidence" value="ECO:0007669"/>
    <property type="project" value="UniProtKB-UniRule"/>
</dbReference>
<accession>A0A1M4X625</accession>
<comment type="similarity">
    <text evidence="1 2">Belongs to the Iojap/RsfS family.</text>
</comment>